<accession>A0ABU8TAK6</accession>
<feature type="transmembrane region" description="Helical" evidence="1">
    <location>
        <begin position="29"/>
        <end position="48"/>
    </location>
</feature>
<evidence type="ECO:0000256" key="1">
    <source>
        <dbReference type="SAM" id="Phobius"/>
    </source>
</evidence>
<evidence type="ECO:0000313" key="3">
    <source>
        <dbReference type="Proteomes" id="UP001364211"/>
    </source>
</evidence>
<reference evidence="2 3" key="1">
    <citation type="submission" date="2024-03" db="EMBL/GenBank/DDBJ databases">
        <title>Draft genome sequence of Pseudonocardia sp. DW16-2.</title>
        <authorList>
            <person name="Duangmal K."/>
        </authorList>
    </citation>
    <scope>NUCLEOTIDE SEQUENCE [LARGE SCALE GENOMIC DNA]</scope>
    <source>
        <strain evidence="2 3">DW16-2</strain>
    </source>
</reference>
<keyword evidence="3" id="KW-1185">Reference proteome</keyword>
<proteinExistence type="predicted"/>
<dbReference type="Proteomes" id="UP001364211">
    <property type="component" value="Unassembled WGS sequence"/>
</dbReference>
<protein>
    <recommendedName>
        <fullName evidence="4">DUF5668 domain-containing protein</fullName>
    </recommendedName>
</protein>
<organism evidence="2 3">
    <name type="scientific">Pseudonocardia spirodelae</name>
    <dbReference type="NCBI Taxonomy" id="3133431"/>
    <lineage>
        <taxon>Bacteria</taxon>
        <taxon>Bacillati</taxon>
        <taxon>Actinomycetota</taxon>
        <taxon>Actinomycetes</taxon>
        <taxon>Pseudonocardiales</taxon>
        <taxon>Pseudonocardiaceae</taxon>
        <taxon>Pseudonocardia</taxon>
    </lineage>
</organism>
<keyword evidence="1" id="KW-1133">Transmembrane helix</keyword>
<keyword evidence="1" id="KW-0812">Transmembrane</keyword>
<keyword evidence="1" id="KW-0472">Membrane</keyword>
<evidence type="ECO:0000313" key="2">
    <source>
        <dbReference type="EMBL" id="MEJ8280994.1"/>
    </source>
</evidence>
<evidence type="ECO:0008006" key="4">
    <source>
        <dbReference type="Google" id="ProtNLM"/>
    </source>
</evidence>
<name>A0ABU8TAK6_9PSEU</name>
<dbReference type="RefSeq" id="WP_340292774.1">
    <property type="nucleotide sequence ID" value="NZ_JBBJUP010000016.1"/>
</dbReference>
<sequence>MNWRIGLGAALIIVGGVLALFFTDLEFFWFRGGPLGIILVIVGVLDLLDGVRRGRRPVGSDPGR</sequence>
<comment type="caution">
    <text evidence="2">The sequence shown here is derived from an EMBL/GenBank/DDBJ whole genome shotgun (WGS) entry which is preliminary data.</text>
</comment>
<gene>
    <name evidence="2" type="ORF">WJX68_18780</name>
</gene>
<dbReference type="EMBL" id="JBBJUP010000016">
    <property type="protein sequence ID" value="MEJ8280994.1"/>
    <property type="molecule type" value="Genomic_DNA"/>
</dbReference>